<comment type="caution">
    <text evidence="1">The sequence shown here is derived from an EMBL/GenBank/DDBJ whole genome shotgun (WGS) entry which is preliminary data.</text>
</comment>
<proteinExistence type="predicted"/>
<name>A0A8K0VZ01_9PLEO</name>
<reference evidence="1" key="1">
    <citation type="journal article" date="2021" name="Nat. Commun.">
        <title>Genetic determinants of endophytism in the Arabidopsis root mycobiome.</title>
        <authorList>
            <person name="Mesny F."/>
            <person name="Miyauchi S."/>
            <person name="Thiergart T."/>
            <person name="Pickel B."/>
            <person name="Atanasova L."/>
            <person name="Karlsson M."/>
            <person name="Huettel B."/>
            <person name="Barry K.W."/>
            <person name="Haridas S."/>
            <person name="Chen C."/>
            <person name="Bauer D."/>
            <person name="Andreopoulos W."/>
            <person name="Pangilinan J."/>
            <person name="LaButti K."/>
            <person name="Riley R."/>
            <person name="Lipzen A."/>
            <person name="Clum A."/>
            <person name="Drula E."/>
            <person name="Henrissat B."/>
            <person name="Kohler A."/>
            <person name="Grigoriev I.V."/>
            <person name="Martin F.M."/>
            <person name="Hacquard S."/>
        </authorList>
    </citation>
    <scope>NUCLEOTIDE SEQUENCE</scope>
    <source>
        <strain evidence="1">MPI-SDFR-AT-0120</strain>
    </source>
</reference>
<dbReference type="EMBL" id="JAGMVJ010000008">
    <property type="protein sequence ID" value="KAH7088164.1"/>
    <property type="molecule type" value="Genomic_DNA"/>
</dbReference>
<dbReference type="AlphaFoldDB" id="A0A8K0VZ01"/>
<protein>
    <submittedName>
        <fullName evidence="1">Uncharacterized protein</fullName>
    </submittedName>
</protein>
<evidence type="ECO:0000313" key="1">
    <source>
        <dbReference type="EMBL" id="KAH7088164.1"/>
    </source>
</evidence>
<sequence length="209" mass="23397">MAARTIAYAMGADIRGQGSVDEDDLEVIITLQPGRKARKMIASSVYITSVQRRPAGTWESATPCKPAREGHLQVTQQCQEHPTHIKDECSIRRRQLVRGNPMLSVLHPHAQPIYPHLTMKRPLAPHSQRRCTSRPSNYSSVSVVHSYAELQATPHCGNASQIEIPDKVGFALGRASHLELYWDIYRAPTAPERESPYGYYVVTMAHFIA</sequence>
<dbReference type="Proteomes" id="UP000813461">
    <property type="component" value="Unassembled WGS sequence"/>
</dbReference>
<organism evidence="1 2">
    <name type="scientific">Paraphoma chrysanthemicola</name>
    <dbReference type="NCBI Taxonomy" id="798071"/>
    <lineage>
        <taxon>Eukaryota</taxon>
        <taxon>Fungi</taxon>
        <taxon>Dikarya</taxon>
        <taxon>Ascomycota</taxon>
        <taxon>Pezizomycotina</taxon>
        <taxon>Dothideomycetes</taxon>
        <taxon>Pleosporomycetidae</taxon>
        <taxon>Pleosporales</taxon>
        <taxon>Pleosporineae</taxon>
        <taxon>Phaeosphaeriaceae</taxon>
        <taxon>Paraphoma</taxon>
    </lineage>
</organism>
<evidence type="ECO:0000313" key="2">
    <source>
        <dbReference type="Proteomes" id="UP000813461"/>
    </source>
</evidence>
<accession>A0A8K0VZ01</accession>
<gene>
    <name evidence="1" type="ORF">FB567DRAFT_548250</name>
</gene>
<keyword evidence="2" id="KW-1185">Reference proteome</keyword>